<sequence>MMPPDSCDFNGFSFVSLVLGALNYEICSLPALLGVVQLVFGIVLAVNIIIQGKNEDTLSRRPPRVLSTVHGFFTWLSGLVCLLLLAGLILPLRHWRQANYHNFPLEEVLVICFQAFGWFINFVGLNREETHERPLYETTFKVWHSVAFLVSFPVSMITLLRTFAFSLDLLLVVAPGVLFLLYVSGHATTLIYKKNYNWSLRSTDASLKQPLLEEVTSDEETPDLSGYSKAGLASRLVFSWIDGVLASGYKRPLEREDLPPMSWEDDAAYNYTLFSTQWEKLKREALSGVPPSLWSALIKTYWVGFLVPVVATLLWTVAFFVGPLMLYFIIDYLNRESDQRVIWQGVLFVLIMFGGKFLEPFAKQQMIFQSFKLGVQMWSGVGSAVYYKSLRLSNKAKQRWSVGEITNLISSDMQKFLQLNLALAQCLVLPLQLVVASGILFWVVGIAMIAGLSTLLIVISLNVFLVSLMRKFRINFLKAKDERLKVTVECLSNMKVIKLQSWDTLFTEKIEALRAIELNWVAKFMYTWACSIFAIWGAPVAVSIVTFYTMVWLGDPLDAGKVFTALTTFSVIKEPVQQFPDNVSNVIQMMVSIGRLRVFLCEDELDDKAVDRVQSCDSEFAVDIQRASFTWNSDQDSLAVRDLNLQIPKGSCIAVCGGVGSGKSSLLYCIMGELQKLTGSAKLCGRVAYVAQSAWIQTKSVRDNILFGRPMDSKLYAEAIRAAGLETDLAQMPHGDKTEIGERGINMSGGQKQRIQLARAVYSDADVYLLDDPFSAVDAHTASHLFQECVRGALRNKTVVLVTHQVEFLQATDRILVMKDGAVVQSGRYEELLKEGREFGAFVDALQDALQSVNQVKEDASANSEAITPMEKKKSMIKSSSSLKKSGSKNTNEGDGEEDDFIQKEERRIGGIKAGLVWTYAVRKFGGVFFFIVVALNVAAYGLQVAGDSWLAGGVRDRKQVSYVSVYALLTLGGVIAVLLRSLSAAFWGTATAQAFYLTMIRNIMRAPMAFFDSTPLGRIISRSSSDQAALEIDLPNALALCIFNLVGMVGSIAVTSYVTPQLLFLVIPLGMILLKLRMYFITSTREIVRVLQVCEAPVFLHVGETVAGITTIRAFQEQKWFAATNAERFEDYQRCYFHFQSLVCWFSFRLQLICAFMVSAVAFLLILLPPDVLGAGMAGLALTYALGVNSVLGGLMYNFAITEGKLVSVERISQYSDLPTEAPLVIEDHRPAIEWPNEGKIELQNLQFRYRPTAPLVLKGITCVLESKEKVGVVGRTGSGKSTLIQALFRLVEPSGGRILIDGLDISTIGLSDLRTRLSVIPQEPTIFEGSLRTNLDPFNKHSDQEIWETLENCLLAESVRSKPEKLNASVSQAGENWSVGERQLLCLGRALLTKAKILVLDEATASVDITTDGIIQRTIREHFGDCTVISVAHRIPSVIDSDRVLVLDAGYLKENGSPDRLLSDKNSLFSKLVSEYTDRTGVNQS</sequence>
<evidence type="ECO:0000256" key="9">
    <source>
        <dbReference type="ARBA" id="ARBA00023136"/>
    </source>
</evidence>
<dbReference type="InterPro" id="IPR011527">
    <property type="entry name" value="ABC1_TM_dom"/>
</dbReference>
<dbReference type="PROSITE" id="PS50893">
    <property type="entry name" value="ABC_TRANSPORTER_2"/>
    <property type="match status" value="2"/>
</dbReference>
<dbReference type="CDD" id="cd03250">
    <property type="entry name" value="ABCC_MRP_domain1"/>
    <property type="match status" value="1"/>
</dbReference>
<dbReference type="OMA" id="ENYSTQY"/>
<feature type="transmembrane region" description="Helical" evidence="11">
    <location>
        <begin position="108"/>
        <end position="125"/>
    </location>
</feature>
<dbReference type="GO" id="GO:0016887">
    <property type="term" value="F:ATP hydrolysis activity"/>
    <property type="evidence" value="ECO:0007669"/>
    <property type="project" value="InterPro"/>
</dbReference>
<dbReference type="FunFam" id="3.40.50.300:FF:000169">
    <property type="entry name" value="ABC transporter C family member 3"/>
    <property type="match status" value="1"/>
</dbReference>
<feature type="domain" description="ABC transmembrane type-1" evidence="13">
    <location>
        <begin position="309"/>
        <end position="588"/>
    </location>
</feature>
<organism evidence="14 15">
    <name type="scientific">Marchantia polymorpha</name>
    <name type="common">Common liverwort</name>
    <name type="synonym">Marchantia aquatica</name>
    <dbReference type="NCBI Taxonomy" id="3197"/>
    <lineage>
        <taxon>Eukaryota</taxon>
        <taxon>Viridiplantae</taxon>
        <taxon>Streptophyta</taxon>
        <taxon>Embryophyta</taxon>
        <taxon>Marchantiophyta</taxon>
        <taxon>Marchantiopsida</taxon>
        <taxon>Marchantiidae</taxon>
        <taxon>Marchantiales</taxon>
        <taxon>Marchantiaceae</taxon>
        <taxon>Marchantia</taxon>
    </lineage>
</organism>
<proteinExistence type="inferred from homology"/>
<feature type="domain" description="ABC transporter" evidence="12">
    <location>
        <begin position="1242"/>
        <end position="1476"/>
    </location>
</feature>
<evidence type="ECO:0000256" key="2">
    <source>
        <dbReference type="ARBA" id="ARBA00009726"/>
    </source>
</evidence>
<evidence type="ECO:0000259" key="13">
    <source>
        <dbReference type="PROSITE" id="PS50929"/>
    </source>
</evidence>
<evidence type="ECO:0000256" key="3">
    <source>
        <dbReference type="ARBA" id="ARBA00022448"/>
    </source>
</evidence>
<dbReference type="GO" id="GO:0055085">
    <property type="term" value="P:transmembrane transport"/>
    <property type="evidence" value="ECO:0000318"/>
    <property type="project" value="GO_Central"/>
</dbReference>
<feature type="domain" description="ABC transporter" evidence="12">
    <location>
        <begin position="622"/>
        <end position="845"/>
    </location>
</feature>
<dbReference type="Pfam" id="PF00005">
    <property type="entry name" value="ABC_tran"/>
    <property type="match status" value="2"/>
</dbReference>
<evidence type="ECO:0000256" key="8">
    <source>
        <dbReference type="ARBA" id="ARBA00022989"/>
    </source>
</evidence>
<dbReference type="CDD" id="cd03244">
    <property type="entry name" value="ABCC_MRP_domain2"/>
    <property type="match status" value="1"/>
</dbReference>
<keyword evidence="8 11" id="KW-1133">Transmembrane helix</keyword>
<keyword evidence="4 11" id="KW-0812">Transmembrane</keyword>
<dbReference type="SMART" id="SM00382">
    <property type="entry name" value="AAA"/>
    <property type="match status" value="2"/>
</dbReference>
<dbReference type="OrthoDB" id="525473at2759"/>
<evidence type="ECO:0000256" key="1">
    <source>
        <dbReference type="ARBA" id="ARBA00004141"/>
    </source>
</evidence>
<feature type="transmembrane region" description="Helical" evidence="11">
    <location>
        <begin position="146"/>
        <end position="164"/>
    </location>
</feature>
<dbReference type="GO" id="GO:0005524">
    <property type="term" value="F:ATP binding"/>
    <property type="evidence" value="ECO:0007669"/>
    <property type="project" value="UniProtKB-KW"/>
</dbReference>
<feature type="transmembrane region" description="Helical" evidence="11">
    <location>
        <begin position="439"/>
        <end position="468"/>
    </location>
</feature>
<keyword evidence="7" id="KW-0067">ATP-binding</keyword>
<dbReference type="Gene3D" id="3.40.50.300">
    <property type="entry name" value="P-loop containing nucleotide triphosphate hydrolases"/>
    <property type="match status" value="2"/>
</dbReference>
<dbReference type="SUPFAM" id="SSF52540">
    <property type="entry name" value="P-loop containing nucleoside triphosphate hydrolases"/>
    <property type="match status" value="2"/>
</dbReference>
<evidence type="ECO:0000256" key="5">
    <source>
        <dbReference type="ARBA" id="ARBA00022737"/>
    </source>
</evidence>
<evidence type="ECO:0000256" key="7">
    <source>
        <dbReference type="ARBA" id="ARBA00022840"/>
    </source>
</evidence>
<keyword evidence="6" id="KW-0547">Nucleotide-binding</keyword>
<dbReference type="InterPro" id="IPR003439">
    <property type="entry name" value="ABC_transporter-like_ATP-bd"/>
</dbReference>
<dbReference type="FunFam" id="1.20.1560.10:FF:000003">
    <property type="entry name" value="ABC transporter C family member 10"/>
    <property type="match status" value="1"/>
</dbReference>
<dbReference type="Pfam" id="PF00664">
    <property type="entry name" value="ABC_membrane"/>
    <property type="match status" value="2"/>
</dbReference>
<reference evidence="14" key="2">
    <citation type="submission" date="2017-12" db="EMBL/GenBank/DDBJ databases">
        <title>WGS assembly of Marchantia polymorpha.</title>
        <authorList>
            <person name="Bowman J.L."/>
            <person name="Kohchi T."/>
            <person name="Yamato K.T."/>
            <person name="Jenkins J."/>
            <person name="Shu S."/>
            <person name="Ishizaki K."/>
            <person name="Yamaoka S."/>
            <person name="Nishihama R."/>
            <person name="Nakamura Y."/>
            <person name="Berger F."/>
            <person name="Adam C."/>
            <person name="Aki S.S."/>
            <person name="Althoff F."/>
            <person name="Araki T."/>
            <person name="Arteaga-Vazquez M.A."/>
            <person name="Balasubrmanian S."/>
            <person name="Bauer D."/>
            <person name="Boehm C.R."/>
            <person name="Briginshaw L."/>
            <person name="Caballero-Perez J."/>
            <person name="Catarino B."/>
            <person name="Chen F."/>
            <person name="Chiyoda S."/>
            <person name="Chovatia M."/>
            <person name="Davies K.M."/>
            <person name="Delmans M."/>
            <person name="Demura T."/>
            <person name="Dierschke T."/>
            <person name="Dolan L."/>
            <person name="Dorantes-Acosta A.E."/>
            <person name="Eklund D.M."/>
            <person name="Florent S.N."/>
            <person name="Flores-Sandoval E."/>
            <person name="Fujiyama A."/>
            <person name="Fukuzawa H."/>
            <person name="Galik B."/>
            <person name="Grimanelli D."/>
            <person name="Grimwood J."/>
            <person name="Grossniklaus U."/>
            <person name="Hamada T."/>
            <person name="Haseloff J."/>
            <person name="Hetherington A.J."/>
            <person name="Higo A."/>
            <person name="Hirakawa Y."/>
            <person name="Hundley H.N."/>
            <person name="Ikeda Y."/>
            <person name="Inoue K."/>
            <person name="Inoue S."/>
            <person name="Ishida S."/>
            <person name="Jia Q."/>
            <person name="Kakita M."/>
            <person name="Kanazawa T."/>
            <person name="Kawai Y."/>
            <person name="Kawashima T."/>
            <person name="Kennedy M."/>
            <person name="Kinose K."/>
            <person name="Kinoshita T."/>
            <person name="Kohara Y."/>
            <person name="Koide E."/>
            <person name="Komatsu K."/>
            <person name="Kopischke S."/>
            <person name="Kubo M."/>
            <person name="Kyozuka J."/>
            <person name="Lagercrantz U."/>
            <person name="Lin S.S."/>
            <person name="Lindquist E."/>
            <person name="Lipzen A.M."/>
            <person name="Lu C."/>
            <person name="Luna E.D."/>
            <person name="Martienssen R.A."/>
            <person name="Minamino N."/>
            <person name="Mizutani M."/>
            <person name="Mizutani M."/>
            <person name="Mochizuki N."/>
            <person name="Monte I."/>
            <person name="Mosher R."/>
            <person name="Nagasaki H."/>
            <person name="Nakagami H."/>
            <person name="Naramoto S."/>
            <person name="Nishitani K."/>
            <person name="Ohtani M."/>
            <person name="Okamoto T."/>
            <person name="Okumura M."/>
            <person name="Phillips J."/>
            <person name="Pollak B."/>
            <person name="Reinders A."/>
            <person name="Roevekamp M."/>
            <person name="Sano R."/>
            <person name="Sawa S."/>
            <person name="Schmid M.W."/>
            <person name="Shirakawa M."/>
            <person name="Solano R."/>
            <person name="Spunde A."/>
            <person name="Suetsugu N."/>
            <person name="Sugano S."/>
            <person name="Sugiyama A."/>
            <person name="Sun R."/>
            <person name="Suzuki Y."/>
            <person name="Takenaka M."/>
            <person name="Takezawa D."/>
            <person name="Tomogane H."/>
            <person name="Tsuzuki M."/>
            <person name="Ueda T."/>
            <person name="Umeda M."/>
            <person name="Ward J.M."/>
            <person name="Watanabe Y."/>
            <person name="Yazaki K."/>
            <person name="Yokoyama R."/>
            <person name="Yoshitake Y."/>
            <person name="Yotsui I."/>
            <person name="Zachgo S."/>
            <person name="Schmutz J."/>
        </authorList>
    </citation>
    <scope>NUCLEOTIDE SEQUENCE [LARGE SCALE GENOMIC DNA]</scope>
    <source>
        <strain evidence="14">Tak-1</strain>
    </source>
</reference>
<feature type="transmembrane region" description="Helical" evidence="11">
    <location>
        <begin position="986"/>
        <end position="1005"/>
    </location>
</feature>
<reference evidence="15" key="1">
    <citation type="journal article" date="2017" name="Cell">
        <title>Insights into land plant evolution garnered from the Marchantia polymorpha genome.</title>
        <authorList>
            <person name="Bowman J.L."/>
            <person name="Kohchi T."/>
            <person name="Yamato K.T."/>
            <person name="Jenkins J."/>
            <person name="Shu S."/>
            <person name="Ishizaki K."/>
            <person name="Yamaoka S."/>
            <person name="Nishihama R."/>
            <person name="Nakamura Y."/>
            <person name="Berger F."/>
            <person name="Adam C."/>
            <person name="Aki S.S."/>
            <person name="Althoff F."/>
            <person name="Araki T."/>
            <person name="Arteaga-Vazquez M.A."/>
            <person name="Balasubrmanian S."/>
            <person name="Barry K."/>
            <person name="Bauer D."/>
            <person name="Boehm C.R."/>
            <person name="Briginshaw L."/>
            <person name="Caballero-Perez J."/>
            <person name="Catarino B."/>
            <person name="Chen F."/>
            <person name="Chiyoda S."/>
            <person name="Chovatia M."/>
            <person name="Davies K.M."/>
            <person name="Delmans M."/>
            <person name="Demura T."/>
            <person name="Dierschke T."/>
            <person name="Dolan L."/>
            <person name="Dorantes-Acosta A.E."/>
            <person name="Eklund D.M."/>
            <person name="Florent S.N."/>
            <person name="Flores-Sandoval E."/>
            <person name="Fujiyama A."/>
            <person name="Fukuzawa H."/>
            <person name="Galik B."/>
            <person name="Grimanelli D."/>
            <person name="Grimwood J."/>
            <person name="Grossniklaus U."/>
            <person name="Hamada T."/>
            <person name="Haseloff J."/>
            <person name="Hetherington A.J."/>
            <person name="Higo A."/>
            <person name="Hirakawa Y."/>
            <person name="Hundley H.N."/>
            <person name="Ikeda Y."/>
            <person name="Inoue K."/>
            <person name="Inoue S.I."/>
            <person name="Ishida S."/>
            <person name="Jia Q."/>
            <person name="Kakita M."/>
            <person name="Kanazawa T."/>
            <person name="Kawai Y."/>
            <person name="Kawashima T."/>
            <person name="Kennedy M."/>
            <person name="Kinose K."/>
            <person name="Kinoshita T."/>
            <person name="Kohara Y."/>
            <person name="Koide E."/>
            <person name="Komatsu K."/>
            <person name="Kopischke S."/>
            <person name="Kubo M."/>
            <person name="Kyozuka J."/>
            <person name="Lagercrantz U."/>
            <person name="Lin S.S."/>
            <person name="Lindquist E."/>
            <person name="Lipzen A.M."/>
            <person name="Lu C.W."/>
            <person name="De Luna E."/>
            <person name="Martienssen R.A."/>
            <person name="Minamino N."/>
            <person name="Mizutani M."/>
            <person name="Mizutani M."/>
            <person name="Mochizuki N."/>
            <person name="Monte I."/>
            <person name="Mosher R."/>
            <person name="Nagasaki H."/>
            <person name="Nakagami H."/>
            <person name="Naramoto S."/>
            <person name="Nishitani K."/>
            <person name="Ohtani M."/>
            <person name="Okamoto T."/>
            <person name="Okumura M."/>
            <person name="Phillips J."/>
            <person name="Pollak B."/>
            <person name="Reinders A."/>
            <person name="Rovekamp M."/>
            <person name="Sano R."/>
            <person name="Sawa S."/>
            <person name="Schmid M.W."/>
            <person name="Shirakawa M."/>
            <person name="Solano R."/>
            <person name="Spunde A."/>
            <person name="Suetsugu N."/>
            <person name="Sugano S."/>
            <person name="Sugiyama A."/>
            <person name="Sun R."/>
            <person name="Suzuki Y."/>
            <person name="Takenaka M."/>
            <person name="Takezawa D."/>
            <person name="Tomogane H."/>
            <person name="Tsuzuki M."/>
            <person name="Ueda T."/>
            <person name="Umeda M."/>
            <person name="Ward J.M."/>
            <person name="Watanabe Y."/>
            <person name="Yazaki K."/>
            <person name="Yokoyama R."/>
            <person name="Yoshitake Y."/>
            <person name="Yotsui I."/>
            <person name="Zachgo S."/>
            <person name="Schmutz J."/>
        </authorList>
    </citation>
    <scope>NUCLEOTIDE SEQUENCE [LARGE SCALE GENOMIC DNA]</scope>
    <source>
        <strain evidence="15">Tak-1</strain>
    </source>
</reference>
<feature type="transmembrane region" description="Helical" evidence="11">
    <location>
        <begin position="925"/>
        <end position="943"/>
    </location>
</feature>
<evidence type="ECO:0000313" key="14">
    <source>
        <dbReference type="EMBL" id="PTQ46895.1"/>
    </source>
</evidence>
<dbReference type="EMBL" id="KZ772681">
    <property type="protein sequence ID" value="PTQ46895.1"/>
    <property type="molecule type" value="Genomic_DNA"/>
</dbReference>
<dbReference type="FunFam" id="1.20.1560.10:FF:000013">
    <property type="entry name" value="ABC transporter C family member 2"/>
    <property type="match status" value="1"/>
</dbReference>
<feature type="transmembrane region" description="Helical" evidence="11">
    <location>
        <begin position="963"/>
        <end position="980"/>
    </location>
</feature>
<comment type="subcellular location">
    <subcellularLocation>
        <location evidence="1">Membrane</location>
        <topology evidence="1">Multi-pass membrane protein</topology>
    </subcellularLocation>
</comment>
<dbReference type="InterPro" id="IPR027417">
    <property type="entry name" value="P-loop_NTPase"/>
</dbReference>
<protein>
    <submittedName>
        <fullName evidence="14">Uncharacterized protein</fullName>
    </submittedName>
</protein>
<dbReference type="InterPro" id="IPR050173">
    <property type="entry name" value="ABC_transporter_C-like"/>
</dbReference>
<dbReference type="InterPro" id="IPR036640">
    <property type="entry name" value="ABC1_TM_sf"/>
</dbReference>
<feature type="domain" description="ABC transmembrane type-1" evidence="13">
    <location>
        <begin position="925"/>
        <end position="1205"/>
    </location>
</feature>
<dbReference type="Gene3D" id="1.20.1560.10">
    <property type="entry name" value="ABC transporter type 1, transmembrane domain"/>
    <property type="match status" value="2"/>
</dbReference>
<dbReference type="SUPFAM" id="SSF90123">
    <property type="entry name" value="ABC transporter transmembrane region"/>
    <property type="match status" value="2"/>
</dbReference>
<dbReference type="PANTHER" id="PTHR24223:SF445">
    <property type="entry name" value="ATP-BINDING CASSETTE TRANSPORTER, SUBFAMILY C, MEMBER 4, SMABCC4"/>
    <property type="match status" value="1"/>
</dbReference>
<dbReference type="CDD" id="cd18579">
    <property type="entry name" value="ABC_6TM_ABCC_D1"/>
    <property type="match status" value="1"/>
</dbReference>
<feature type="transmembrane region" description="Helical" evidence="11">
    <location>
        <begin position="71"/>
        <end position="92"/>
    </location>
</feature>
<feature type="transmembrane region" description="Helical" evidence="11">
    <location>
        <begin position="170"/>
        <end position="192"/>
    </location>
</feature>
<keyword evidence="5" id="KW-0677">Repeat</keyword>
<dbReference type="PROSITE" id="PS50929">
    <property type="entry name" value="ABC_TM1F"/>
    <property type="match status" value="2"/>
</dbReference>
<evidence type="ECO:0000259" key="12">
    <source>
        <dbReference type="PROSITE" id="PS50893"/>
    </source>
</evidence>
<evidence type="ECO:0000313" key="15">
    <source>
        <dbReference type="Proteomes" id="UP000244005"/>
    </source>
</evidence>
<dbReference type="PANTHER" id="PTHR24223">
    <property type="entry name" value="ATP-BINDING CASSETTE SUB-FAMILY C"/>
    <property type="match status" value="1"/>
</dbReference>
<dbReference type="Proteomes" id="UP000244005">
    <property type="component" value="Unassembled WGS sequence"/>
</dbReference>
<keyword evidence="15" id="KW-1185">Reference proteome</keyword>
<keyword evidence="3" id="KW-0813">Transport</keyword>
<feature type="transmembrane region" description="Helical" evidence="11">
    <location>
        <begin position="1038"/>
        <end position="1057"/>
    </location>
</feature>
<feature type="transmembrane region" description="Helical" evidence="11">
    <location>
        <begin position="1143"/>
        <end position="1169"/>
    </location>
</feature>
<evidence type="ECO:0000256" key="6">
    <source>
        <dbReference type="ARBA" id="ARBA00022741"/>
    </source>
</evidence>
<feature type="transmembrane region" description="Helical" evidence="11">
    <location>
        <begin position="1181"/>
        <end position="1202"/>
    </location>
</feature>
<gene>
    <name evidence="14" type="ORF">MARPO_0009s0026</name>
</gene>
<feature type="transmembrane region" description="Helical" evidence="11">
    <location>
        <begin position="416"/>
        <end position="433"/>
    </location>
</feature>
<name>A0A2R6XLA5_MARPO</name>
<dbReference type="GO" id="GO:0140359">
    <property type="term" value="F:ABC-type transporter activity"/>
    <property type="evidence" value="ECO:0000318"/>
    <property type="project" value="GO_Central"/>
</dbReference>
<dbReference type="InterPro" id="IPR044726">
    <property type="entry name" value="ABCC_6TM_D2"/>
</dbReference>
<dbReference type="Gramene" id="Mp7g13400.1">
    <property type="protein sequence ID" value="Mp7g13400.1.cds"/>
    <property type="gene ID" value="Mp7g13400"/>
</dbReference>
<keyword evidence="9 11" id="KW-0472">Membrane</keyword>
<evidence type="ECO:0000256" key="11">
    <source>
        <dbReference type="SAM" id="Phobius"/>
    </source>
</evidence>
<dbReference type="InterPro" id="IPR017871">
    <property type="entry name" value="ABC_transporter-like_CS"/>
</dbReference>
<dbReference type="GO" id="GO:0016020">
    <property type="term" value="C:membrane"/>
    <property type="evidence" value="ECO:0007669"/>
    <property type="project" value="UniProtKB-SubCell"/>
</dbReference>
<feature type="compositionally biased region" description="Low complexity" evidence="10">
    <location>
        <begin position="877"/>
        <end position="889"/>
    </location>
</feature>
<dbReference type="InterPro" id="IPR044746">
    <property type="entry name" value="ABCC_6TM_D1"/>
</dbReference>
<dbReference type="PROSITE" id="PS00211">
    <property type="entry name" value="ABC_TRANSPORTER_1"/>
    <property type="match status" value="1"/>
</dbReference>
<accession>A0A2R6XLA5</accession>
<feature type="transmembrane region" description="Helical" evidence="11">
    <location>
        <begin position="301"/>
        <end position="329"/>
    </location>
</feature>
<evidence type="ECO:0000256" key="4">
    <source>
        <dbReference type="ARBA" id="ARBA00022692"/>
    </source>
</evidence>
<dbReference type="EMBL" id="KZ772681">
    <property type="protein sequence ID" value="PTQ46896.1"/>
    <property type="molecule type" value="Genomic_DNA"/>
</dbReference>
<feature type="transmembrane region" description="Helical" evidence="11">
    <location>
        <begin position="1063"/>
        <end position="1081"/>
    </location>
</feature>
<dbReference type="FunFam" id="3.40.50.300:FF:000508">
    <property type="entry name" value="ABC transporter C family member 5"/>
    <property type="match status" value="1"/>
</dbReference>
<dbReference type="InterPro" id="IPR003593">
    <property type="entry name" value="AAA+_ATPase"/>
</dbReference>
<evidence type="ECO:0000256" key="10">
    <source>
        <dbReference type="SAM" id="MobiDB-lite"/>
    </source>
</evidence>
<feature type="transmembrane region" description="Helical" evidence="11">
    <location>
        <begin position="524"/>
        <end position="553"/>
    </location>
</feature>
<feature type="region of interest" description="Disordered" evidence="10">
    <location>
        <begin position="861"/>
        <end position="900"/>
    </location>
</feature>
<feature type="transmembrane region" description="Helical" evidence="11">
    <location>
        <begin position="341"/>
        <end position="358"/>
    </location>
</feature>
<dbReference type="CDD" id="cd18580">
    <property type="entry name" value="ABC_6TM_ABCC_D2"/>
    <property type="match status" value="1"/>
</dbReference>
<comment type="similarity">
    <text evidence="2">Belongs to the ABC transporter superfamily. ABCC family. Conjugate transporter (TC 3.A.1.208) subfamily.</text>
</comment>
<feature type="transmembrane region" description="Helical" evidence="11">
    <location>
        <begin position="29"/>
        <end position="50"/>
    </location>
</feature>